<dbReference type="PANTHER" id="PTHR11319">
    <property type="entry name" value="G PROTEIN-COUPLED RECEPTOR-RELATED"/>
    <property type="match status" value="1"/>
</dbReference>
<keyword evidence="1" id="KW-1133">Transmembrane helix</keyword>
<organism evidence="2 3">
    <name type="scientific">Paramecium sonneborni</name>
    <dbReference type="NCBI Taxonomy" id="65129"/>
    <lineage>
        <taxon>Eukaryota</taxon>
        <taxon>Sar</taxon>
        <taxon>Alveolata</taxon>
        <taxon>Ciliophora</taxon>
        <taxon>Intramacronucleata</taxon>
        <taxon>Oligohymenophorea</taxon>
        <taxon>Peniculida</taxon>
        <taxon>Parameciidae</taxon>
        <taxon>Paramecium</taxon>
    </lineage>
</organism>
<proteinExistence type="predicted"/>
<keyword evidence="1" id="KW-0812">Transmembrane</keyword>
<feature type="transmembrane region" description="Helical" evidence="1">
    <location>
        <begin position="1073"/>
        <end position="1092"/>
    </location>
</feature>
<accession>A0A8S1QBE5</accession>
<feature type="transmembrane region" description="Helical" evidence="1">
    <location>
        <begin position="833"/>
        <end position="853"/>
    </location>
</feature>
<keyword evidence="3" id="KW-1185">Reference proteome</keyword>
<evidence type="ECO:0000313" key="2">
    <source>
        <dbReference type="EMBL" id="CAD8112918.1"/>
    </source>
</evidence>
<name>A0A8S1QBE5_9CILI</name>
<dbReference type="AlphaFoldDB" id="A0A8S1QBE5"/>
<comment type="caution">
    <text evidence="2">The sequence shown here is derived from an EMBL/GenBank/DDBJ whole genome shotgun (WGS) entry which is preliminary data.</text>
</comment>
<dbReference type="OrthoDB" id="77931at2759"/>
<gene>
    <name evidence="2" type="ORF">PSON_ATCC_30995.1.T1020008</name>
</gene>
<protein>
    <recommendedName>
        <fullName evidence="4">Transmembrane protein</fullName>
    </recommendedName>
</protein>
<dbReference type="Proteomes" id="UP000692954">
    <property type="component" value="Unassembled WGS sequence"/>
</dbReference>
<reference evidence="2" key="1">
    <citation type="submission" date="2021-01" db="EMBL/GenBank/DDBJ databases">
        <authorList>
            <consortium name="Genoscope - CEA"/>
            <person name="William W."/>
        </authorList>
    </citation>
    <scope>NUCLEOTIDE SEQUENCE</scope>
</reference>
<feature type="transmembrane region" description="Helical" evidence="1">
    <location>
        <begin position="773"/>
        <end position="794"/>
    </location>
</feature>
<feature type="transmembrane region" description="Helical" evidence="1">
    <location>
        <begin position="1027"/>
        <end position="1053"/>
    </location>
</feature>
<evidence type="ECO:0000256" key="1">
    <source>
        <dbReference type="SAM" id="Phobius"/>
    </source>
</evidence>
<sequence length="1219" mass="143451">MMLELINFKIIAKNILILNNYLKNSVIFVFDDDIELISVKSIQNTLIESSILSTLLIINQQRVFCIIDDFEDYQSALQESSMITIYSSLQINNFIVIIKNFQVQENKLLNTLYLKIFLFKLHCHSLVIQNAKFLNLQNMAVFYLFEINQIVFDSVILENYQQDHKVLISQYCIDQVQFRSQLLQITAFSNYHCQKLNTQFIIDSIRQVILVNVQFKGNILLKNKQSNQLSLITIFSQYNLNIKLIDIQLIQNIVNQQIDEPLDSQTNLQHINSLDSFVQIHQLYCNQNALTNSTNPFITVTATSLEISNLIFMNSNVLSQTQWQHFYDFELDDKYNQQEINLIIQSTFKILNQGIYVVASTFSCTESFFQEIIAFKSSIFSIKTQGQGIIKINKIQIDSVYTNLQDSGSTGFINIDSTNSLLYIELKQIKFTNIFNRMSASLFTITSSLKQNIIQINNIEIKNSLSFNEHNYLSQIFSINNERKLSNEEVWIKFFSYIGQITQSELENIQREDNLMIYFENCKIELKNLWVEGITISPILKFSNIFKLKLLDCKIISIQKLHSFDLIHLTQTLIIESKIYVEKLKIIQSNRMKFLFFKISIIKLQFAIFGDIHQQHNKLFIPIQQMMYVQSISDQNSLIFQDIELINNNGTDFSDGIITFEVEQFKIFKIINFFCYQNSVKQNGCIYFLIQKSEIRISQRISKSWRCNINLKRQIKDDKLQNNIQLCKANLVDCFYNQKEHCVKNVIFIIQEGVENIQKLRSCISCFGVQDSIIPFIGASICSFISIIIALRSIDQSNQLFKNFKLQQRFSKIIFNLEQGHESFLIKMLLNYLWIYSVIFTFNIKFQFSFTFVDSARNTSYYLSNNLDCYLSENQSIKLIYSKIITMLVLMTFQFMLIIIIILIYNQLEKKNKNLEIISNSLLYLYISNYGGIFQLSQKEIFQVRVTFKVMFLSFLDLKNIQFGFFLCYSRNRSFQFDYSSFSFYCHVHQKRLACSIQIRKHFCYLINEYNNRSYFWEEIKLIKKTIIILILTYFETYILLKASLLGLCLLFYQLLAFKKKPYILSNFNSMDLFSAQICSITIFLSAVQYVSEQEHNQFSSISLSTFIVLFCLKLCYSFIKGILEVYTIKYSFLILKFLNLILNKIWPDSNLTKKLSKHIQRSSQRNERLKFLIHKLQQYLIKISKSQIENHRKILNLQSQITKSLQSELKYLLNTDTK</sequence>
<dbReference type="PANTHER" id="PTHR11319:SF35">
    <property type="entry name" value="OUTER MEMBRANE PROTEIN PMPC-RELATED"/>
    <property type="match status" value="1"/>
</dbReference>
<dbReference type="EMBL" id="CAJJDN010000102">
    <property type="protein sequence ID" value="CAD8112918.1"/>
    <property type="molecule type" value="Genomic_DNA"/>
</dbReference>
<keyword evidence="1" id="KW-0472">Membrane</keyword>
<evidence type="ECO:0000313" key="3">
    <source>
        <dbReference type="Proteomes" id="UP000692954"/>
    </source>
</evidence>
<feature type="transmembrane region" description="Helical" evidence="1">
    <location>
        <begin position="880"/>
        <end position="905"/>
    </location>
</feature>
<feature type="transmembrane region" description="Helical" evidence="1">
    <location>
        <begin position="1099"/>
        <end position="1120"/>
    </location>
</feature>
<evidence type="ECO:0008006" key="4">
    <source>
        <dbReference type="Google" id="ProtNLM"/>
    </source>
</evidence>